<dbReference type="Gene3D" id="3.10.20.30">
    <property type="match status" value="1"/>
</dbReference>
<dbReference type="Pfam" id="PF00111">
    <property type="entry name" value="Fer2"/>
    <property type="match status" value="1"/>
</dbReference>
<dbReference type="InterPro" id="IPR012675">
    <property type="entry name" value="Beta-grasp_dom_sf"/>
</dbReference>
<dbReference type="PRINTS" id="PR00409">
    <property type="entry name" value="PHDIOXRDTASE"/>
</dbReference>
<dbReference type="InterPro" id="IPR039261">
    <property type="entry name" value="FNR_nucleotide-bd"/>
</dbReference>
<dbReference type="Gene3D" id="2.40.30.10">
    <property type="entry name" value="Translation factors"/>
    <property type="match status" value="1"/>
</dbReference>
<dbReference type="InterPro" id="IPR017927">
    <property type="entry name" value="FAD-bd_FR_type"/>
</dbReference>
<dbReference type="CDD" id="cd06185">
    <property type="entry name" value="PDR_like"/>
    <property type="match status" value="1"/>
</dbReference>
<dbReference type="InterPro" id="IPR036010">
    <property type="entry name" value="2Fe-2S_ferredoxin-like_sf"/>
</dbReference>
<dbReference type="CDD" id="cd00207">
    <property type="entry name" value="fer2"/>
    <property type="match status" value="1"/>
</dbReference>
<feature type="domain" description="FAD-binding FR-type" evidence="2">
    <location>
        <begin position="5"/>
        <end position="106"/>
    </location>
</feature>
<proteinExistence type="predicted"/>
<dbReference type="SUPFAM" id="SSF63380">
    <property type="entry name" value="Riboflavin synthase domain-like"/>
    <property type="match status" value="1"/>
</dbReference>
<dbReference type="PROSITE" id="PS51384">
    <property type="entry name" value="FAD_FR"/>
    <property type="match status" value="1"/>
</dbReference>
<evidence type="ECO:0000313" key="3">
    <source>
        <dbReference type="EMBL" id="MFC5523291.1"/>
    </source>
</evidence>
<comment type="caution">
    <text evidence="3">The sequence shown here is derived from an EMBL/GenBank/DDBJ whole genome shotgun (WGS) entry which is preliminary data.</text>
</comment>
<dbReference type="Gene3D" id="3.40.50.80">
    <property type="entry name" value="Nucleotide-binding domain of ferredoxin-NADP reductase (FNR) module"/>
    <property type="match status" value="1"/>
</dbReference>
<evidence type="ECO:0000313" key="4">
    <source>
        <dbReference type="Proteomes" id="UP001596084"/>
    </source>
</evidence>
<dbReference type="InterPro" id="IPR006058">
    <property type="entry name" value="2Fe2S_fd_BS"/>
</dbReference>
<dbReference type="SUPFAM" id="SSF52343">
    <property type="entry name" value="Ferredoxin reductase-like, C-terminal NADP-linked domain"/>
    <property type="match status" value="1"/>
</dbReference>
<dbReference type="Proteomes" id="UP001596084">
    <property type="component" value="Unassembled WGS sequence"/>
</dbReference>
<dbReference type="InterPro" id="IPR050415">
    <property type="entry name" value="MRET"/>
</dbReference>
<dbReference type="EMBL" id="JBHSMX010000064">
    <property type="protein sequence ID" value="MFC5523291.1"/>
    <property type="molecule type" value="Genomic_DNA"/>
</dbReference>
<gene>
    <name evidence="3" type="ORF">ACFPP7_20595</name>
</gene>
<dbReference type="PANTHER" id="PTHR47354:SF2">
    <property type="entry name" value="BLR2392 PROTEIN"/>
    <property type="match status" value="1"/>
</dbReference>
<dbReference type="Pfam" id="PF00175">
    <property type="entry name" value="NAD_binding_1"/>
    <property type="match status" value="1"/>
</dbReference>
<dbReference type="InterPro" id="IPR001433">
    <property type="entry name" value="OxRdtase_FAD/NAD-bd"/>
</dbReference>
<evidence type="ECO:0000259" key="1">
    <source>
        <dbReference type="PROSITE" id="PS51085"/>
    </source>
</evidence>
<protein>
    <submittedName>
        <fullName evidence="3">PDR/VanB family oxidoreductase</fullName>
    </submittedName>
</protein>
<dbReference type="InterPro" id="IPR017938">
    <property type="entry name" value="Riboflavin_synthase-like_b-brl"/>
</dbReference>
<name>A0ABW0QEL1_9BURK</name>
<reference evidence="4" key="1">
    <citation type="journal article" date="2019" name="Int. J. Syst. Evol. Microbiol.">
        <title>The Global Catalogue of Microorganisms (GCM) 10K type strain sequencing project: providing services to taxonomists for standard genome sequencing and annotation.</title>
        <authorList>
            <consortium name="The Broad Institute Genomics Platform"/>
            <consortium name="The Broad Institute Genome Sequencing Center for Infectious Disease"/>
            <person name="Wu L."/>
            <person name="Ma J."/>
        </authorList>
    </citation>
    <scope>NUCLEOTIDE SEQUENCE [LARGE SCALE GENOMIC DNA]</scope>
    <source>
        <strain evidence="4">CGMCC 4.7277</strain>
    </source>
</reference>
<feature type="domain" description="2Fe-2S ferredoxin-type" evidence="1">
    <location>
        <begin position="233"/>
        <end position="323"/>
    </location>
</feature>
<dbReference type="SUPFAM" id="SSF54292">
    <property type="entry name" value="2Fe-2S ferredoxin-like"/>
    <property type="match status" value="1"/>
</dbReference>
<dbReference type="InterPro" id="IPR001041">
    <property type="entry name" value="2Fe-2S_ferredoxin-type"/>
</dbReference>
<keyword evidence="4" id="KW-1185">Reference proteome</keyword>
<sequence>MKANTTWTNAVIESFHDVTPTVREFSLRPTGGVQRHEPGSHLQLQLLVHGKPQTRCYSLVGEPDGQTLRIAVKRLDDGLGGSRAMWQLAVGDRLQVSEPQNHFPLDFNAPAYLLVAGGIGITPLLGMAQALARRSAGTGQSLRMLYGARSETELAFLPQLRASLGAALHTAVATPIDFAAEIAALPTGAQMYVCGPVPMLDAVRRAWEASGRPPADLRYETFGNSGRFAPQAFRVQIPRHALDITVPADCSLLDALESAGVQTISDCKRGECGLCAMDVLAVDGEIDHRDVFLSVDEKRGNQRICACVSRVVGSITLDSSYRPDPAQDNLCAITGPRAR</sequence>
<accession>A0ABW0QEL1</accession>
<dbReference type="RefSeq" id="WP_068833980.1">
    <property type="nucleotide sequence ID" value="NZ_JBHSMX010000064.1"/>
</dbReference>
<dbReference type="PANTHER" id="PTHR47354">
    <property type="entry name" value="NADH OXIDOREDUCTASE HCR"/>
    <property type="match status" value="1"/>
</dbReference>
<dbReference type="PROSITE" id="PS00197">
    <property type="entry name" value="2FE2S_FER_1"/>
    <property type="match status" value="1"/>
</dbReference>
<evidence type="ECO:0000259" key="2">
    <source>
        <dbReference type="PROSITE" id="PS51384"/>
    </source>
</evidence>
<dbReference type="PROSITE" id="PS51085">
    <property type="entry name" value="2FE2S_FER_2"/>
    <property type="match status" value="1"/>
</dbReference>
<organism evidence="3 4">
    <name type="scientific">Polaromonas jejuensis</name>
    <dbReference type="NCBI Taxonomy" id="457502"/>
    <lineage>
        <taxon>Bacteria</taxon>
        <taxon>Pseudomonadati</taxon>
        <taxon>Pseudomonadota</taxon>
        <taxon>Betaproteobacteria</taxon>
        <taxon>Burkholderiales</taxon>
        <taxon>Comamonadaceae</taxon>
        <taxon>Polaromonas</taxon>
    </lineage>
</organism>